<name>A0ABU9BDE3_9BURK</name>
<protein>
    <recommendedName>
        <fullName evidence="3">Glycoside hydrolase family 19 catalytic domain-containing protein</fullName>
    </recommendedName>
</protein>
<dbReference type="InterPro" id="IPR023346">
    <property type="entry name" value="Lysozyme-like_dom_sf"/>
</dbReference>
<evidence type="ECO:0000313" key="2">
    <source>
        <dbReference type="Proteomes" id="UP001368500"/>
    </source>
</evidence>
<gene>
    <name evidence="1" type="ORF">AACH11_13760</name>
</gene>
<dbReference type="Gene3D" id="1.10.530.10">
    <property type="match status" value="1"/>
</dbReference>
<dbReference type="RefSeq" id="WP_341374811.1">
    <property type="nucleotide sequence ID" value="NZ_JBBUTF010000012.1"/>
</dbReference>
<reference evidence="1 2" key="1">
    <citation type="submission" date="2024-04" db="EMBL/GenBank/DDBJ databases">
        <title>Novel species of the genus Ideonella isolated from streams.</title>
        <authorList>
            <person name="Lu H."/>
        </authorList>
    </citation>
    <scope>NUCLEOTIDE SEQUENCE [LARGE SCALE GENOMIC DNA]</scope>
    <source>
        <strain evidence="1 2">BYS139W</strain>
    </source>
</reference>
<dbReference type="EMBL" id="JBBUTF010000012">
    <property type="protein sequence ID" value="MEK8027030.1"/>
    <property type="molecule type" value="Genomic_DNA"/>
</dbReference>
<sequence>MINRTFFFSHAREVLFTGRLSQAQVNGLNHLLDAWEREHAAQDDRWLAYALATSFHETAFTMQPVHERGGAAWFHRMYDPDSPLPARARLARAMKARPGDGVLFHGRGHVQLTWRCNYETMGRAFDIDLSSSAEAADRALQPALAARILFKGMADGLFTGRRLSQYFDGPKEDWKNARRIINGLDCAEAIAVYGRKFYSCISYTTS</sequence>
<comment type="caution">
    <text evidence="1">The sequence shown here is derived from an EMBL/GenBank/DDBJ whole genome shotgun (WGS) entry which is preliminary data.</text>
</comment>
<accession>A0ABU9BDE3</accession>
<evidence type="ECO:0008006" key="3">
    <source>
        <dbReference type="Google" id="ProtNLM"/>
    </source>
</evidence>
<proteinExistence type="predicted"/>
<keyword evidence="2" id="KW-1185">Reference proteome</keyword>
<dbReference type="SUPFAM" id="SSF53955">
    <property type="entry name" value="Lysozyme-like"/>
    <property type="match status" value="1"/>
</dbReference>
<organism evidence="1 2">
    <name type="scientific">Pseudaquabacterium rugosum</name>
    <dbReference type="NCBI Taxonomy" id="2984194"/>
    <lineage>
        <taxon>Bacteria</taxon>
        <taxon>Pseudomonadati</taxon>
        <taxon>Pseudomonadota</taxon>
        <taxon>Betaproteobacteria</taxon>
        <taxon>Burkholderiales</taxon>
        <taxon>Sphaerotilaceae</taxon>
        <taxon>Pseudaquabacterium</taxon>
    </lineage>
</organism>
<evidence type="ECO:0000313" key="1">
    <source>
        <dbReference type="EMBL" id="MEK8027030.1"/>
    </source>
</evidence>
<dbReference type="Proteomes" id="UP001368500">
    <property type="component" value="Unassembled WGS sequence"/>
</dbReference>